<dbReference type="Proteomes" id="UP000672032">
    <property type="component" value="Chromosome 6"/>
</dbReference>
<evidence type="ECO:0000256" key="1">
    <source>
        <dbReference type="SAM" id="SignalP"/>
    </source>
</evidence>
<gene>
    <name evidence="2" type="ORF">DSL72_007463</name>
</gene>
<dbReference type="EMBL" id="CP063410">
    <property type="protein sequence ID" value="QSZ36337.1"/>
    <property type="molecule type" value="Genomic_DNA"/>
</dbReference>
<evidence type="ECO:0000313" key="3">
    <source>
        <dbReference type="Proteomes" id="UP000672032"/>
    </source>
</evidence>
<accession>A0A8A3PLP2</accession>
<feature type="chain" id="PRO_5032698134" description="Secreted protein" evidence="1">
    <location>
        <begin position="22"/>
        <end position="125"/>
    </location>
</feature>
<protein>
    <recommendedName>
        <fullName evidence="4">Secreted protein</fullName>
    </recommendedName>
</protein>
<evidence type="ECO:0008006" key="4">
    <source>
        <dbReference type="Google" id="ProtNLM"/>
    </source>
</evidence>
<feature type="signal peptide" evidence="1">
    <location>
        <begin position="1"/>
        <end position="21"/>
    </location>
</feature>
<reference evidence="2" key="1">
    <citation type="submission" date="2020-10" db="EMBL/GenBank/DDBJ databases">
        <title>Genome Sequence of Monilinia vaccinii-corymbosi Sheds Light on Mummy Berry Disease Infection of Blueberry and Mating Type.</title>
        <authorList>
            <person name="Yow A.G."/>
            <person name="Zhang Y."/>
            <person name="Bansal K."/>
            <person name="Eacker S.M."/>
            <person name="Sullivan S."/>
            <person name="Liachko I."/>
            <person name="Cubeta M.A."/>
            <person name="Rollins J.A."/>
            <person name="Ashrafi H."/>
        </authorList>
    </citation>
    <scope>NUCLEOTIDE SEQUENCE</scope>
    <source>
        <strain evidence="2">RL-1</strain>
    </source>
</reference>
<keyword evidence="3" id="KW-1185">Reference proteome</keyword>
<organism evidence="2 3">
    <name type="scientific">Monilinia vaccinii-corymbosi</name>
    <dbReference type="NCBI Taxonomy" id="61207"/>
    <lineage>
        <taxon>Eukaryota</taxon>
        <taxon>Fungi</taxon>
        <taxon>Dikarya</taxon>
        <taxon>Ascomycota</taxon>
        <taxon>Pezizomycotina</taxon>
        <taxon>Leotiomycetes</taxon>
        <taxon>Helotiales</taxon>
        <taxon>Sclerotiniaceae</taxon>
        <taxon>Monilinia</taxon>
    </lineage>
</organism>
<proteinExistence type="predicted"/>
<name>A0A8A3PLP2_9HELO</name>
<sequence>MKLFNLSILAILSLTSSSVNATCYATGNDGDKNIVMNALANLCTTGQIAGEFNAGTAKHFCLPAGKSYHYDVAIFNTKSGPNFLYPLQCRAWVGGEAVNCLKGGWSSYSEAGFRVDVDPNPGSCQ</sequence>
<keyword evidence="1" id="KW-0732">Signal</keyword>
<evidence type="ECO:0000313" key="2">
    <source>
        <dbReference type="EMBL" id="QSZ36337.1"/>
    </source>
</evidence>
<dbReference type="AlphaFoldDB" id="A0A8A3PLP2"/>